<evidence type="ECO:0000256" key="2">
    <source>
        <dbReference type="SAM" id="MobiDB-lite"/>
    </source>
</evidence>
<dbReference type="GO" id="GO:0034501">
    <property type="term" value="P:protein localization to kinetochore"/>
    <property type="evidence" value="ECO:0007669"/>
    <property type="project" value="TreeGrafter"/>
</dbReference>
<dbReference type="Pfam" id="PF08317">
    <property type="entry name" value="Spc7"/>
    <property type="match status" value="1"/>
</dbReference>
<feature type="region of interest" description="Disordered" evidence="2">
    <location>
        <begin position="445"/>
        <end position="567"/>
    </location>
</feature>
<gene>
    <name evidence="4" type="ORF">Rhopal_003395-T1</name>
</gene>
<dbReference type="InterPro" id="IPR033338">
    <property type="entry name" value="Spc105/Spc7"/>
</dbReference>
<feature type="compositionally biased region" description="Acidic residues" evidence="2">
    <location>
        <begin position="532"/>
        <end position="544"/>
    </location>
</feature>
<dbReference type="Proteomes" id="UP001342314">
    <property type="component" value="Unassembled WGS sequence"/>
</dbReference>
<feature type="compositionally biased region" description="Acidic residues" evidence="2">
    <location>
        <begin position="493"/>
        <end position="506"/>
    </location>
</feature>
<feature type="region of interest" description="Disordered" evidence="2">
    <location>
        <begin position="586"/>
        <end position="778"/>
    </location>
</feature>
<feature type="region of interest" description="Disordered" evidence="2">
    <location>
        <begin position="1080"/>
        <end position="1099"/>
    </location>
</feature>
<organism evidence="4 5">
    <name type="scientific">Rhodotorula paludigena</name>
    <dbReference type="NCBI Taxonomy" id="86838"/>
    <lineage>
        <taxon>Eukaryota</taxon>
        <taxon>Fungi</taxon>
        <taxon>Dikarya</taxon>
        <taxon>Basidiomycota</taxon>
        <taxon>Pucciniomycotina</taxon>
        <taxon>Microbotryomycetes</taxon>
        <taxon>Sporidiobolales</taxon>
        <taxon>Sporidiobolaceae</taxon>
        <taxon>Rhodotorula</taxon>
    </lineage>
</organism>
<dbReference type="GO" id="GO:0007094">
    <property type="term" value="P:mitotic spindle assembly checkpoint signaling"/>
    <property type="evidence" value="ECO:0007669"/>
    <property type="project" value="TreeGrafter"/>
</dbReference>
<feature type="compositionally biased region" description="Low complexity" evidence="2">
    <location>
        <begin position="695"/>
        <end position="711"/>
    </location>
</feature>
<feature type="compositionally biased region" description="Polar residues" evidence="2">
    <location>
        <begin position="650"/>
        <end position="664"/>
    </location>
</feature>
<comment type="caution">
    <text evidence="4">The sequence shown here is derived from an EMBL/GenBank/DDBJ whole genome shotgun (WGS) entry which is preliminary data.</text>
</comment>
<feature type="region of interest" description="Disordered" evidence="2">
    <location>
        <begin position="1"/>
        <end position="47"/>
    </location>
</feature>
<keyword evidence="1" id="KW-0175">Coiled coil</keyword>
<dbReference type="PANTHER" id="PTHR28260:SF1">
    <property type="entry name" value="SPINDLE POLE BODY COMPONENT SPC105"/>
    <property type="match status" value="1"/>
</dbReference>
<evidence type="ECO:0000313" key="4">
    <source>
        <dbReference type="EMBL" id="GJN90384.1"/>
    </source>
</evidence>
<feature type="compositionally biased region" description="Low complexity" evidence="2">
    <location>
        <begin position="20"/>
        <end position="32"/>
    </location>
</feature>
<name>A0AAV5GIZ9_9BASI</name>
<feature type="compositionally biased region" description="Low complexity" evidence="2">
    <location>
        <begin position="257"/>
        <end position="277"/>
    </location>
</feature>
<feature type="compositionally biased region" description="Acidic residues" evidence="2">
    <location>
        <begin position="183"/>
        <end position="195"/>
    </location>
</feature>
<feature type="region of interest" description="Disordered" evidence="2">
    <location>
        <begin position="150"/>
        <end position="201"/>
    </location>
</feature>
<feature type="region of interest" description="Disordered" evidence="2">
    <location>
        <begin position="408"/>
        <end position="429"/>
    </location>
</feature>
<feature type="compositionally biased region" description="Acidic residues" evidence="2">
    <location>
        <begin position="278"/>
        <end position="291"/>
    </location>
</feature>
<dbReference type="InterPro" id="IPR013253">
    <property type="entry name" value="Spc7_domain"/>
</dbReference>
<evidence type="ECO:0000259" key="3">
    <source>
        <dbReference type="SMART" id="SM00787"/>
    </source>
</evidence>
<dbReference type="InterPro" id="IPR040850">
    <property type="entry name" value="Knl1_RWD_C"/>
</dbReference>
<keyword evidence="5" id="KW-1185">Reference proteome</keyword>
<proteinExistence type="predicted"/>
<sequence>MGATPSGEPLLPHRPTSLVAGTANPAEAAPASAKRKKRAQSLGGEALEDARKRLRGLEGVKQQDGFLGLELSPGKVERRQARPRRSILKQTPAVFAGADNHTIHFPPTSDRARVAAWDEAHSHTTDLSALSVFSTAAAPAPAVAAAAKKAARRSSIKPPRASVGGASTTYDDSDGGRSSDMASSDEDDEDPDGSLDMDVTKGDMTALYDLEGRRKSLAPSRRVSFAPNAAIRTFTPDKPTAEAQSFAAEAARRAAEAAEAASATGDISVSSSQFSLSSEDEHDDEDDDAALESEPSMEIAGDEVTLAFAGHFAGTQIPVSVVQHHEGDAGSASEEDNDDRQEASEDGTMAMDEVTDSAGITSAFAAHFSSSTTAATAERAHEGGFDASAVHARATAEQAQFTLFGASSSASGPAAKRTPRFSEVARAEDEDDEAVMRELGFARGGRPRKSRLPSLGREALAEVEEDEDDDDEEMEDATGAMDMTTAVGGIVQPEDEDDEDEMDSDAEVSMQLTSGDRTADVTFATTASARDQEDDIEDEDDGDKMEDATATMLEATTYGSILPPTSSTAAPLSLLAAAPATSIFARASSAPPPQSPAARAAEYKTPSASATERQSSPSLARPGLTRALSVPATLEPRSPFRAGSARPQRHSTASPGPPNAQRSPFRSPRRVPLDSPRAGSTEPHPLPAAARARRSASPVKSAYAPPSSLAAAPPPKSPRRSPALPLAAVREEPAAAPAEAEQVPGVTARSRSRSRSRSLSPVKQQPAAPQQQAVPNTPGRAVFQPRALAPPQSAGRSPGGSLSLRALMSGKVGDEKENVGANGGATAGLKDKRVKDLAMEGEEMELNLTGSSFDASFEEGRDAPALPASLDAFFGATGTSFVNDVVALVDVEKSAANRRKSMAALGNATLTDDQKPAGPPTFADLTVAGACKSLLHKLYTEESRRLAESLEEVQTLYDEQEAAIRDGGLVPRVFQDWSNATEEAKAIMKGQFGQIKLHYLLRTQLEWKQVRSHNYGQIIGVMEQNLDDLRAVEVASVIPALEDRHAALRAELEAERKLDVELSAMSPEDVEYLQGLLADSEEQEEQLNGNPEKGIPGRRPELDRIEQHLRSYHETFDKYSAEEARLQAEIADLEELRRDKRTRADLVRLKADFEALQHVQGWHLVHFAQDRVVMRHFDEFVVDLALRPGSLAVERASFQLALPKKAAASLGGQITAFLLDKIGEEVDNILSQDTARDARSILRYVASRACVLRHIRHEVALTSLRYPVTATVSPSSLDLHIDVYCASSRRGFDVVVPLSSDQVIEPKSVEGWAEHLSASVIPRFGAGIDALALAQTVNDRLDSEFGRNALVEAVLGAEEECDNL</sequence>
<feature type="domain" description="Spc7 kinetochore protein" evidence="3">
    <location>
        <begin position="853"/>
        <end position="1185"/>
    </location>
</feature>
<reference evidence="4 5" key="1">
    <citation type="submission" date="2021-12" db="EMBL/GenBank/DDBJ databases">
        <title>High titer production of polyol ester of fatty acids by Rhodotorula paludigena BS15 towards product separation-free biomass refinery.</title>
        <authorList>
            <person name="Mano J."/>
            <person name="Ono H."/>
            <person name="Tanaka T."/>
            <person name="Naito K."/>
            <person name="Sushida H."/>
            <person name="Ike M."/>
            <person name="Tokuyasu K."/>
            <person name="Kitaoka M."/>
        </authorList>
    </citation>
    <scope>NUCLEOTIDE SEQUENCE [LARGE SCALE GENOMIC DNA]</scope>
    <source>
        <strain evidence="4 5">BS15</strain>
    </source>
</reference>
<feature type="compositionally biased region" description="Acidic residues" evidence="2">
    <location>
        <begin position="461"/>
        <end position="476"/>
    </location>
</feature>
<feature type="compositionally biased region" description="Polar residues" evidence="2">
    <location>
        <begin position="606"/>
        <end position="618"/>
    </location>
</feature>
<dbReference type="EMBL" id="BQKY01000006">
    <property type="protein sequence ID" value="GJN90384.1"/>
    <property type="molecule type" value="Genomic_DNA"/>
</dbReference>
<accession>A0AAV5GIZ9</accession>
<dbReference type="PANTHER" id="PTHR28260">
    <property type="entry name" value="SPINDLE POLE BODY COMPONENT SPC105"/>
    <property type="match status" value="1"/>
</dbReference>
<dbReference type="Pfam" id="PF18210">
    <property type="entry name" value="Knl1_RWD_C"/>
    <property type="match status" value="1"/>
</dbReference>
<feature type="region of interest" description="Disordered" evidence="2">
    <location>
        <begin position="324"/>
        <end position="344"/>
    </location>
</feature>
<dbReference type="SMART" id="SM00787">
    <property type="entry name" value="Spc7"/>
    <property type="match status" value="1"/>
</dbReference>
<feature type="region of interest" description="Disordered" evidence="2">
    <location>
        <begin position="257"/>
        <end position="292"/>
    </location>
</feature>
<evidence type="ECO:0000313" key="5">
    <source>
        <dbReference type="Proteomes" id="UP001342314"/>
    </source>
</evidence>
<dbReference type="GO" id="GO:0000776">
    <property type="term" value="C:kinetochore"/>
    <property type="evidence" value="ECO:0007669"/>
    <property type="project" value="TreeGrafter"/>
</dbReference>
<protein>
    <recommendedName>
        <fullName evidence="3">Spc7 kinetochore protein domain-containing protein</fullName>
    </recommendedName>
</protein>
<feature type="coiled-coil region" evidence="1">
    <location>
        <begin position="1116"/>
        <end position="1143"/>
    </location>
</feature>
<evidence type="ECO:0000256" key="1">
    <source>
        <dbReference type="SAM" id="Coils"/>
    </source>
</evidence>
<feature type="compositionally biased region" description="Low complexity" evidence="2">
    <location>
        <begin position="720"/>
        <end position="741"/>
    </location>
</feature>
<dbReference type="GO" id="GO:1990758">
    <property type="term" value="P:mitotic sister chromatid biorientation"/>
    <property type="evidence" value="ECO:0007669"/>
    <property type="project" value="TreeGrafter"/>
</dbReference>
<feature type="compositionally biased region" description="Low complexity" evidence="2">
    <location>
        <begin position="764"/>
        <end position="775"/>
    </location>
</feature>